<keyword evidence="1" id="KW-0540">Nuclease</keyword>
<proteinExistence type="predicted"/>
<sequence length="730" mass="82227">MMAEDETLTPRDVIVMMADIDSYTPFIQAVFGNAPTARYLPFAISDQRARHAHPVLPAFLSLLELPHSRFTAEQVLSLLEVPALSARFCIDEEGLRRLRLWVMESGVRWGLDDDNVRDLDLPVTGQHTWRFGLTRMLLGYAMNSCAGAWQGVLPYDESSGLIAQLVGQLAELLSQLTQWRQRLRLARTPAEWLPLCRQLLDDLFIADSDSDAALSLIEQQWQAMLGAAVANAFEETIPVALLHDDLAQRLDREKLSQSFLAGAINFCTLMPMRSIPFKVVCLLGMNDGVYPRTLPRLGFDLMAQKGQRGDRSRRDDDRYLFLEALISAQQRLYISYIGRAIQDNTQRYPSVLVSELMEYLAQSYHLPGDDAQDLDTSAARVCAHLCREHPRMPFDKDNFLEHAQPCSFASEWLAAAGRTGLPQPLFDMPLVPVIYLEITLDALKRFYRHPVKTFFQARLGVNFVVQNDELLDEEPFALDNLSRYQLNAQLLNTLITQGDADELLQRARAAGELPYGAFGELYWQKQRQEMQALADSVSAERDAEGMTSLELDMKLGGVRLSGWVMQVQRDGLLRWRPARLGMKDGVALWLDHLAYCLAGGKGESRMYGREETIWRFAAVSVEEAQRQMAHMIEGYQQGMNAPLLLLHQSGGAWLQACYDASSGTLNDAPDVVQKALKKLQQSWAGNMMSPGEGDDFYLQRIVPELDEARIEAIVTAAKTWLLPILRANQA</sequence>
<keyword evidence="3" id="KW-0227">DNA damage</keyword>
<evidence type="ECO:0000256" key="8">
    <source>
        <dbReference type="ARBA" id="ARBA00023204"/>
    </source>
</evidence>
<keyword evidence="7" id="KW-0238">DNA-binding</keyword>
<feature type="domain" description="RecC C-terminal" evidence="9">
    <location>
        <begin position="437"/>
        <end position="657"/>
    </location>
</feature>
<keyword evidence="8" id="KW-0234">DNA repair</keyword>
<evidence type="ECO:0000256" key="6">
    <source>
        <dbReference type="ARBA" id="ARBA00022840"/>
    </source>
</evidence>
<protein>
    <recommendedName>
        <fullName evidence="9">RecC C-terminal domain-containing protein</fullName>
    </recommendedName>
</protein>
<dbReference type="EMBL" id="CADCXW020000181">
    <property type="protein sequence ID" value="CAD1565445.1"/>
    <property type="molecule type" value="Genomic_DNA"/>
</dbReference>
<dbReference type="GO" id="GO:0008854">
    <property type="term" value="F:exodeoxyribonuclease V activity"/>
    <property type="evidence" value="ECO:0007669"/>
    <property type="project" value="InterPro"/>
</dbReference>
<keyword evidence="4" id="KW-0378">Hydrolase</keyword>
<dbReference type="PANTHER" id="PTHR30591:SF1">
    <property type="entry name" value="RECBCD ENZYME SUBUNIT RECC"/>
    <property type="match status" value="1"/>
</dbReference>
<evidence type="ECO:0000256" key="7">
    <source>
        <dbReference type="ARBA" id="ARBA00023125"/>
    </source>
</evidence>
<dbReference type="CDD" id="cd22353">
    <property type="entry name" value="RecC_C-like"/>
    <property type="match status" value="1"/>
</dbReference>
<reference evidence="10" key="1">
    <citation type="submission" date="2020-07" db="EMBL/GenBank/DDBJ databases">
        <authorList>
            <person name="Ferguson B K."/>
        </authorList>
    </citation>
    <scope>NUCLEOTIDE SEQUENCE</scope>
    <source>
        <strain evidence="10">L06</strain>
    </source>
</reference>
<dbReference type="InterPro" id="IPR041500">
    <property type="entry name" value="RecC_C"/>
</dbReference>
<evidence type="ECO:0000256" key="4">
    <source>
        <dbReference type="ARBA" id="ARBA00022801"/>
    </source>
</evidence>
<dbReference type="GO" id="GO:0005524">
    <property type="term" value="F:ATP binding"/>
    <property type="evidence" value="ECO:0007669"/>
    <property type="project" value="UniProtKB-KW"/>
</dbReference>
<evidence type="ECO:0000259" key="9">
    <source>
        <dbReference type="Pfam" id="PF17946"/>
    </source>
</evidence>
<dbReference type="Pfam" id="PF17946">
    <property type="entry name" value="RecC_C"/>
    <property type="match status" value="1"/>
</dbReference>
<evidence type="ECO:0000256" key="3">
    <source>
        <dbReference type="ARBA" id="ARBA00022763"/>
    </source>
</evidence>
<dbReference type="GO" id="GO:0009338">
    <property type="term" value="C:exodeoxyribonuclease V complex"/>
    <property type="evidence" value="ECO:0007669"/>
    <property type="project" value="InterPro"/>
</dbReference>
<dbReference type="SUPFAM" id="SSF52980">
    <property type="entry name" value="Restriction endonuclease-like"/>
    <property type="match status" value="1"/>
</dbReference>
<keyword evidence="2" id="KW-0547">Nucleotide-binding</keyword>
<dbReference type="GO" id="GO:0003677">
    <property type="term" value="F:DNA binding"/>
    <property type="evidence" value="ECO:0007669"/>
    <property type="project" value="UniProtKB-KW"/>
</dbReference>
<evidence type="ECO:0000256" key="2">
    <source>
        <dbReference type="ARBA" id="ARBA00022741"/>
    </source>
</evidence>
<dbReference type="NCBIfam" id="TIGR01450">
    <property type="entry name" value="recC"/>
    <property type="match status" value="1"/>
</dbReference>
<dbReference type="SUPFAM" id="SSF52540">
    <property type="entry name" value="P-loop containing nucleoside triphosphate hydrolases"/>
    <property type="match status" value="1"/>
</dbReference>
<dbReference type="InterPro" id="IPR027417">
    <property type="entry name" value="P-loop_NTPase"/>
</dbReference>
<dbReference type="Gene3D" id="1.10.10.990">
    <property type="match status" value="1"/>
</dbReference>
<name>A0A6V7KMB4_9HYME</name>
<dbReference type="FunFam" id="3.40.50.300:FF:001153">
    <property type="entry name" value="RecBCD enzyme subunit RecC"/>
    <property type="match status" value="1"/>
</dbReference>
<gene>
    <name evidence="10" type="ORF">BBRV_LOCUS83888</name>
</gene>
<keyword evidence="5" id="KW-0269">Exonuclease</keyword>
<evidence type="ECO:0000313" key="10">
    <source>
        <dbReference type="EMBL" id="CAD1565445.1"/>
    </source>
</evidence>
<dbReference type="GO" id="GO:0006281">
    <property type="term" value="P:DNA repair"/>
    <property type="evidence" value="ECO:0007669"/>
    <property type="project" value="UniProtKB-KW"/>
</dbReference>
<keyword evidence="6" id="KW-0067">ATP-binding</keyword>
<accession>A0A6V7KMB4</accession>
<organism evidence="10">
    <name type="scientific">Bracon brevicornis</name>
    <dbReference type="NCBI Taxonomy" id="1563983"/>
    <lineage>
        <taxon>Eukaryota</taxon>
        <taxon>Metazoa</taxon>
        <taxon>Ecdysozoa</taxon>
        <taxon>Arthropoda</taxon>
        <taxon>Hexapoda</taxon>
        <taxon>Insecta</taxon>
        <taxon>Pterygota</taxon>
        <taxon>Neoptera</taxon>
        <taxon>Endopterygota</taxon>
        <taxon>Hymenoptera</taxon>
        <taxon>Apocrita</taxon>
        <taxon>Ichneumonoidea</taxon>
        <taxon>Braconidae</taxon>
        <taxon>Braconinae</taxon>
        <taxon>Bracon</taxon>
    </lineage>
</organism>
<evidence type="ECO:0000256" key="1">
    <source>
        <dbReference type="ARBA" id="ARBA00022722"/>
    </source>
</evidence>
<dbReference type="PANTHER" id="PTHR30591">
    <property type="entry name" value="RECBCD ENZYME SUBUNIT RECC"/>
    <property type="match status" value="1"/>
</dbReference>
<dbReference type="AlphaFoldDB" id="A0A6V7KMB4"/>
<dbReference type="InterPro" id="IPR011335">
    <property type="entry name" value="Restrct_endonuc-II-like"/>
</dbReference>
<evidence type="ECO:0000256" key="5">
    <source>
        <dbReference type="ARBA" id="ARBA00022839"/>
    </source>
</evidence>
<dbReference type="InterPro" id="IPR006697">
    <property type="entry name" value="RecC"/>
</dbReference>
<dbReference type="GO" id="GO:0006310">
    <property type="term" value="P:DNA recombination"/>
    <property type="evidence" value="ECO:0007669"/>
    <property type="project" value="TreeGrafter"/>
</dbReference>
<dbReference type="Gene3D" id="3.40.50.300">
    <property type="entry name" value="P-loop containing nucleotide triphosphate hydrolases"/>
    <property type="match status" value="2"/>
</dbReference>